<protein>
    <recommendedName>
        <fullName evidence="3">Phage tail tape measure protein</fullName>
    </recommendedName>
</protein>
<name>A0A735CWG6_SALMU</name>
<feature type="compositionally biased region" description="Basic and acidic residues" evidence="1">
    <location>
        <begin position="333"/>
        <end position="344"/>
    </location>
</feature>
<reference evidence="2" key="1">
    <citation type="journal article" date="2018" name="Genome Biol.">
        <title>SKESA: strategic k-mer extension for scrupulous assemblies.</title>
        <authorList>
            <person name="Souvorov A."/>
            <person name="Agarwala R."/>
            <person name="Lipman D.J."/>
        </authorList>
    </citation>
    <scope>NUCLEOTIDE SEQUENCE</scope>
    <source>
        <strain evidence="2">12-0651</strain>
    </source>
</reference>
<accession>A0A735CWG6</accession>
<feature type="region of interest" description="Disordered" evidence="1">
    <location>
        <begin position="317"/>
        <end position="344"/>
    </location>
</feature>
<organism evidence="2">
    <name type="scientific">Salmonella muenchen</name>
    <dbReference type="NCBI Taxonomy" id="596"/>
    <lineage>
        <taxon>Bacteria</taxon>
        <taxon>Pseudomonadati</taxon>
        <taxon>Pseudomonadota</taxon>
        <taxon>Gammaproteobacteria</taxon>
        <taxon>Enterobacterales</taxon>
        <taxon>Enterobacteriaceae</taxon>
        <taxon>Salmonella</taxon>
    </lineage>
</organism>
<evidence type="ECO:0008006" key="3">
    <source>
        <dbReference type="Google" id="ProtNLM"/>
    </source>
</evidence>
<evidence type="ECO:0000313" key="2">
    <source>
        <dbReference type="EMBL" id="HAE6846725.1"/>
    </source>
</evidence>
<sequence>MNLDLSGGLRGMGGSLRGLGGSLGLVAGGFTMVAGATIAAASAAADYVKQYTEVSKSTGLTVETLQKLEKQFSGTGLTVEKFGDINKDTMDKLADAWRNGGGVADDLESVGLSIKDYAEFMNDPQGGMKAAIKVFYDMRKAGASLSDVKFMMESLASDSSHMADELQKYGSYQEAVNAINEQTVKITDEAAKEYDKFSKNMDTLGGNLKGLAAEALNPVVDGMNRLFDWFEKDWEKTKLYNALKTFNERFEKTRENMAMANAGFISKRGYSSTGLMGGQASFNNKPNYPDRWKDKDGNLRDKDGGYVIEINKGAEEKKGFTPEAQGGGVKGAFKKDQEEAQKARESALKAAEKAAQEAQRRREQALKDLNALNIQMYSQSQAAVASSNAQIVESLKKLDNALEQGVITQEQYQTKRKALIEANADNFYNSVLGMSPVDALQALSASKDIYNQSLVDLQAQFDQKLISYEDYLKRKADLEAAYSAREGATKGLADRKFGELSSSIGGFGFEEEFAAQKAEADRQLKSDKDNINKAGLPEEQRMKLLEQAERKHKKTLIDIEQQAATARMSIVSDMFGGMTSALQMFGLENTAAGKAMFAAQKGAAIAQATIDTYSAANKALASAPAPMSYALAAAAVARGIANVAQIKSTSLDGMAHDGIDNIPREGTWLLQKGERVVDDRTNGDLKEFLSNQKSGESNVAPIEVHAPLHIAGNVNSADKMVMDAIKRHAHFVAQAVQDANRRRM</sequence>
<dbReference type="EMBL" id="DAASSO010000001">
    <property type="protein sequence ID" value="HAE6846725.1"/>
    <property type="molecule type" value="Genomic_DNA"/>
</dbReference>
<gene>
    <name evidence="2" type="ORF">G4L24_000077</name>
</gene>
<proteinExistence type="predicted"/>
<evidence type="ECO:0000256" key="1">
    <source>
        <dbReference type="SAM" id="MobiDB-lite"/>
    </source>
</evidence>
<comment type="caution">
    <text evidence="2">The sequence shown here is derived from an EMBL/GenBank/DDBJ whole genome shotgun (WGS) entry which is preliminary data.</text>
</comment>
<reference evidence="2" key="2">
    <citation type="submission" date="2018-07" db="EMBL/GenBank/DDBJ databases">
        <authorList>
            <consortium name="NCBI Pathogen Detection Project"/>
        </authorList>
    </citation>
    <scope>NUCLEOTIDE SEQUENCE</scope>
    <source>
        <strain evidence="2">12-0651</strain>
    </source>
</reference>
<dbReference type="AlphaFoldDB" id="A0A735CWG6"/>